<gene>
    <name evidence="3" type="ORF">URODEC1_LOCUS11358</name>
</gene>
<keyword evidence="1" id="KW-1015">Disulfide bond</keyword>
<accession>A0ABC8WA60</accession>
<dbReference type="PIRSF" id="PIRSF002703">
    <property type="entry name" value="Thaumatin"/>
    <property type="match status" value="1"/>
</dbReference>
<reference evidence="3 4" key="2">
    <citation type="submission" date="2024-10" db="EMBL/GenBank/DDBJ databases">
        <authorList>
            <person name="Ryan C."/>
        </authorList>
    </citation>
    <scope>NUCLEOTIDE SEQUENCE [LARGE SCALE GENOMIC DNA]</scope>
</reference>
<evidence type="ECO:0000313" key="3">
    <source>
        <dbReference type="EMBL" id="CAL4904858.1"/>
    </source>
</evidence>
<dbReference type="EMBL" id="OZ075122">
    <property type="protein sequence ID" value="CAL4904858.1"/>
    <property type="molecule type" value="Genomic_DNA"/>
</dbReference>
<feature type="disulfide bond" evidence="1">
    <location>
        <begin position="99"/>
        <end position="105"/>
    </location>
</feature>
<keyword evidence="4" id="KW-1185">Reference proteome</keyword>
<dbReference type="Gene3D" id="2.60.110.10">
    <property type="entry name" value="Thaumatin"/>
    <property type="match status" value="1"/>
</dbReference>
<dbReference type="AlphaFoldDB" id="A0ABC8WA60"/>
<organism evidence="3 4">
    <name type="scientific">Urochloa decumbens</name>
    <dbReference type="NCBI Taxonomy" id="240449"/>
    <lineage>
        <taxon>Eukaryota</taxon>
        <taxon>Viridiplantae</taxon>
        <taxon>Streptophyta</taxon>
        <taxon>Embryophyta</taxon>
        <taxon>Tracheophyta</taxon>
        <taxon>Spermatophyta</taxon>
        <taxon>Magnoliopsida</taxon>
        <taxon>Liliopsida</taxon>
        <taxon>Poales</taxon>
        <taxon>Poaceae</taxon>
        <taxon>PACMAD clade</taxon>
        <taxon>Panicoideae</taxon>
        <taxon>Panicodae</taxon>
        <taxon>Paniceae</taxon>
        <taxon>Melinidinae</taxon>
        <taxon>Urochloa</taxon>
    </lineage>
</organism>
<feature type="chain" id="PRO_5044876160" description="Thaumatin-like protein" evidence="2">
    <location>
        <begin position="25"/>
        <end position="186"/>
    </location>
</feature>
<dbReference type="SUPFAM" id="SSF49870">
    <property type="entry name" value="Osmotin, thaumatin-like protein"/>
    <property type="match status" value="1"/>
</dbReference>
<dbReference type="SMART" id="SM00205">
    <property type="entry name" value="THN"/>
    <property type="match status" value="1"/>
</dbReference>
<sequence>MASPPAASAVFLLILGFTASSASAVTFTITNNCSFTMWPAAVPVGGGMQLNPGQTWTLDVPAGTNGGRIWGRTGCSFNGNGSNFNGNGSSGGNCDTGDCAGELSCRGPGNPPTTEAEYTIGSSGAAQQDFYDISIIDGYNLGMDFSCSTGKALKCREQGCADAVLFPDDPIHACRGNSNYQVTFCP</sequence>
<dbReference type="PROSITE" id="PS51367">
    <property type="entry name" value="THAUMATIN_2"/>
    <property type="match status" value="1"/>
</dbReference>
<feature type="disulfide bond" evidence="1">
    <location>
        <begin position="75"/>
        <end position="94"/>
    </location>
</feature>
<dbReference type="CDD" id="cd09217">
    <property type="entry name" value="TLP-P"/>
    <property type="match status" value="1"/>
</dbReference>
<reference evidence="4" key="1">
    <citation type="submission" date="2024-06" db="EMBL/GenBank/DDBJ databases">
        <authorList>
            <person name="Ryan C."/>
        </authorList>
    </citation>
    <scope>NUCLEOTIDE SEQUENCE [LARGE SCALE GENOMIC DNA]</scope>
</reference>
<evidence type="ECO:0000256" key="1">
    <source>
        <dbReference type="PIRSR" id="PIRSR002703-1"/>
    </source>
</evidence>
<evidence type="ECO:0000256" key="2">
    <source>
        <dbReference type="SAM" id="SignalP"/>
    </source>
</evidence>
<keyword evidence="2" id="KW-0732">Signal</keyword>
<dbReference type="Proteomes" id="UP001497457">
    <property type="component" value="Chromosome 12b"/>
</dbReference>
<proteinExistence type="predicted"/>
<protein>
    <recommendedName>
        <fullName evidence="5">Thaumatin-like protein</fullName>
    </recommendedName>
</protein>
<feature type="signal peptide" evidence="2">
    <location>
        <begin position="1"/>
        <end position="24"/>
    </location>
</feature>
<dbReference type="Pfam" id="PF00314">
    <property type="entry name" value="Thaumatin"/>
    <property type="match status" value="1"/>
</dbReference>
<dbReference type="InterPro" id="IPR001938">
    <property type="entry name" value="Thaumatin"/>
</dbReference>
<evidence type="ECO:0008006" key="5">
    <source>
        <dbReference type="Google" id="ProtNLM"/>
    </source>
</evidence>
<dbReference type="PANTHER" id="PTHR31048">
    <property type="entry name" value="OS03G0233200 PROTEIN"/>
    <property type="match status" value="1"/>
</dbReference>
<dbReference type="PRINTS" id="PR00347">
    <property type="entry name" value="THAUMATIN"/>
</dbReference>
<evidence type="ECO:0000313" key="4">
    <source>
        <dbReference type="Proteomes" id="UP001497457"/>
    </source>
</evidence>
<dbReference type="InterPro" id="IPR037176">
    <property type="entry name" value="Osmotin/thaumatin-like_sf"/>
</dbReference>
<name>A0ABC8WA60_9POAL</name>